<keyword evidence="1" id="KW-0805">Transcription regulation</keyword>
<dbReference type="GO" id="GO:0003677">
    <property type="term" value="F:DNA binding"/>
    <property type="evidence" value="ECO:0007669"/>
    <property type="project" value="UniProtKB-KW"/>
</dbReference>
<dbReference type="InterPro" id="IPR000835">
    <property type="entry name" value="HTH_MarR-typ"/>
</dbReference>
<dbReference type="PROSITE" id="PS01117">
    <property type="entry name" value="HTH_MARR_1"/>
    <property type="match status" value="1"/>
</dbReference>
<dbReference type="PROSITE" id="PS50995">
    <property type="entry name" value="HTH_MARR_2"/>
    <property type="match status" value="1"/>
</dbReference>
<keyword evidence="6" id="KW-1185">Reference proteome</keyword>
<dbReference type="AlphaFoldDB" id="A0A081NUI9"/>
<dbReference type="PANTHER" id="PTHR42756">
    <property type="entry name" value="TRANSCRIPTIONAL REGULATOR, MARR"/>
    <property type="match status" value="1"/>
</dbReference>
<protein>
    <submittedName>
        <fullName evidence="5">MarR family transcriptional regulator</fullName>
    </submittedName>
</protein>
<organism evidence="5 6">
    <name type="scientific">Paenibacillus tyrfis</name>
    <dbReference type="NCBI Taxonomy" id="1501230"/>
    <lineage>
        <taxon>Bacteria</taxon>
        <taxon>Bacillati</taxon>
        <taxon>Bacillota</taxon>
        <taxon>Bacilli</taxon>
        <taxon>Bacillales</taxon>
        <taxon>Paenibacillaceae</taxon>
        <taxon>Paenibacillus</taxon>
    </lineage>
</organism>
<dbReference type="eggNOG" id="COG1846">
    <property type="taxonomic scope" value="Bacteria"/>
</dbReference>
<dbReference type="GO" id="GO:0003700">
    <property type="term" value="F:DNA-binding transcription factor activity"/>
    <property type="evidence" value="ECO:0007669"/>
    <property type="project" value="InterPro"/>
</dbReference>
<dbReference type="InterPro" id="IPR023187">
    <property type="entry name" value="Tscrpt_reg_MarR-type_CS"/>
</dbReference>
<keyword evidence="3" id="KW-0804">Transcription</keyword>
<comment type="caution">
    <text evidence="5">The sequence shown here is derived from an EMBL/GenBank/DDBJ whole genome shotgun (WGS) entry which is preliminary data.</text>
</comment>
<dbReference type="InterPro" id="IPR036390">
    <property type="entry name" value="WH_DNA-bd_sf"/>
</dbReference>
<feature type="domain" description="HTH marR-type" evidence="4">
    <location>
        <begin position="11"/>
        <end position="147"/>
    </location>
</feature>
<dbReference type="OrthoDB" id="9799747at2"/>
<keyword evidence="2" id="KW-0238">DNA-binding</keyword>
<dbReference type="PANTHER" id="PTHR42756:SF1">
    <property type="entry name" value="TRANSCRIPTIONAL REPRESSOR OF EMRAB OPERON"/>
    <property type="match status" value="1"/>
</dbReference>
<dbReference type="Pfam" id="PF01047">
    <property type="entry name" value="MarR"/>
    <property type="match status" value="1"/>
</dbReference>
<dbReference type="InterPro" id="IPR036388">
    <property type="entry name" value="WH-like_DNA-bd_sf"/>
</dbReference>
<evidence type="ECO:0000313" key="5">
    <source>
        <dbReference type="EMBL" id="KEQ22112.1"/>
    </source>
</evidence>
<dbReference type="PRINTS" id="PR00598">
    <property type="entry name" value="HTHMARR"/>
</dbReference>
<evidence type="ECO:0000313" key="6">
    <source>
        <dbReference type="Proteomes" id="UP000028123"/>
    </source>
</evidence>
<proteinExistence type="predicted"/>
<sequence>MTIYDTSVPKSAELIHLLRHAAHYIQQEFEAELTNLDLPFQLSGTRLRLLLTIWRANAIRMNELAIKLGVKARTITEHIDALERYGLVTRVPDPNDRRATLLQLTKEALTHIDQLKDIPEQVSKILLQKFSDEQRIQFYELLTLLFNGKEFDFDC</sequence>
<dbReference type="Proteomes" id="UP000028123">
    <property type="component" value="Unassembled WGS sequence"/>
</dbReference>
<dbReference type="EMBL" id="JNVM01000044">
    <property type="protein sequence ID" value="KEQ22112.1"/>
    <property type="molecule type" value="Genomic_DNA"/>
</dbReference>
<evidence type="ECO:0000259" key="4">
    <source>
        <dbReference type="PROSITE" id="PS50995"/>
    </source>
</evidence>
<dbReference type="Gene3D" id="1.10.10.10">
    <property type="entry name" value="Winged helix-like DNA-binding domain superfamily/Winged helix DNA-binding domain"/>
    <property type="match status" value="1"/>
</dbReference>
<gene>
    <name evidence="5" type="ORF">ET33_27940</name>
</gene>
<name>A0A081NUI9_9BACL</name>
<dbReference type="SMART" id="SM00347">
    <property type="entry name" value="HTH_MARR"/>
    <property type="match status" value="1"/>
</dbReference>
<accession>A0A081NUI9</accession>
<evidence type="ECO:0000256" key="3">
    <source>
        <dbReference type="ARBA" id="ARBA00023163"/>
    </source>
</evidence>
<reference evidence="5 6" key="1">
    <citation type="submission" date="2014-06" db="EMBL/GenBank/DDBJ databases">
        <title>Draft genome sequence of Paenibacillus sp. MSt1.</title>
        <authorList>
            <person name="Aw Y.K."/>
            <person name="Ong K.S."/>
            <person name="Gan H.M."/>
            <person name="Lee S.M."/>
        </authorList>
    </citation>
    <scope>NUCLEOTIDE SEQUENCE [LARGE SCALE GENOMIC DNA]</scope>
    <source>
        <strain evidence="5 6">MSt1</strain>
    </source>
</reference>
<evidence type="ECO:0000256" key="1">
    <source>
        <dbReference type="ARBA" id="ARBA00023015"/>
    </source>
</evidence>
<dbReference type="RefSeq" id="WP_036692406.1">
    <property type="nucleotide sequence ID" value="NZ_JNVM01000044.1"/>
</dbReference>
<evidence type="ECO:0000256" key="2">
    <source>
        <dbReference type="ARBA" id="ARBA00023125"/>
    </source>
</evidence>
<dbReference type="SUPFAM" id="SSF46785">
    <property type="entry name" value="Winged helix' DNA-binding domain"/>
    <property type="match status" value="1"/>
</dbReference>